<comment type="similarity">
    <text evidence="1">Belongs to the ferredoxin--NADP reductase type 1 family.</text>
</comment>
<proteinExistence type="inferred from homology"/>
<dbReference type="InterPro" id="IPR008333">
    <property type="entry name" value="Cbr1-like_FAD-bd_dom"/>
</dbReference>
<accession>A0A2H5FGJ7</accession>
<feature type="domain" description="FAD-binding FR-type" evidence="6">
    <location>
        <begin position="3"/>
        <end position="105"/>
    </location>
</feature>
<dbReference type="InterPro" id="IPR001709">
    <property type="entry name" value="Flavoprot_Pyr_Nucl_cyt_Rdtase"/>
</dbReference>
<dbReference type="PRINTS" id="PR00410">
    <property type="entry name" value="PHEHYDRXLASE"/>
</dbReference>
<dbReference type="InterPro" id="IPR033892">
    <property type="entry name" value="FNR_bac"/>
</dbReference>
<dbReference type="EC" id="1.18.1.2" evidence="2"/>
<dbReference type="PROSITE" id="PS51384">
    <property type="entry name" value="FAD_FR"/>
    <property type="match status" value="1"/>
</dbReference>
<dbReference type="PRINTS" id="PR00371">
    <property type="entry name" value="FPNCR"/>
</dbReference>
<gene>
    <name evidence="7" type="ORF">CAB17_00385</name>
</gene>
<dbReference type="Proteomes" id="UP000234343">
    <property type="component" value="Chromosome"/>
</dbReference>
<dbReference type="GO" id="GO:0000166">
    <property type="term" value="F:nucleotide binding"/>
    <property type="evidence" value="ECO:0007669"/>
    <property type="project" value="UniProtKB-KW"/>
</dbReference>
<reference evidence="7 8" key="1">
    <citation type="submission" date="2017-12" db="EMBL/GenBank/DDBJ databases">
        <title>Legionella sainthelensi LA01-117, whole genome sequence of a clinical isolate from New Zealand.</title>
        <authorList>
            <person name="Cree S.L."/>
            <person name="Slow S."/>
            <person name="Kennedy M.A."/>
            <person name="Murdoch D.R."/>
            <person name="Biggs P.J."/>
            <person name="Anderson T."/>
        </authorList>
    </citation>
    <scope>NUCLEOTIDE SEQUENCE [LARGE SCALE GENOMIC DNA]</scope>
    <source>
        <strain evidence="7 8">LA01-117</strain>
    </source>
</reference>
<sequence>MQINTFPITLVESFMISPKVKHFVFSCQIFPYFNYSPGQFITIHFEHEGKTLKRSYSIANIPKQDNKIELAAGYFENGPGTQLLYHLKPGDTIQVSGPYGRLTLKDGNFGRFILVATSTGVTPYRSMLQDLENLMHQHPELQVVILEGVQRREEILYANEFRDFVQKHPQATFRPYLSRQPKEELIENEFSGYVQHAFPSLNLNPEKDIIYLCGNPGMIDEAFNSLKDQGFAMQQIIREKYISR</sequence>
<protein>
    <recommendedName>
        <fullName evidence="2">ferredoxin--NADP(+) reductase</fullName>
        <ecNumber evidence="2">1.18.1.2</ecNumber>
    </recommendedName>
</protein>
<dbReference type="SUPFAM" id="SSF63380">
    <property type="entry name" value="Riboflavin synthase domain-like"/>
    <property type="match status" value="1"/>
</dbReference>
<dbReference type="InterPro" id="IPR017927">
    <property type="entry name" value="FAD-bd_FR_type"/>
</dbReference>
<evidence type="ECO:0000256" key="4">
    <source>
        <dbReference type="ARBA" id="ARBA00034078"/>
    </source>
</evidence>
<dbReference type="AlphaFoldDB" id="A0A2H5FGJ7"/>
<name>A0A2H5FGJ7_9GAMM</name>
<comment type="cofactor">
    <cofactor evidence="4">
        <name>[2Fe-2S] cluster</name>
        <dbReference type="ChEBI" id="CHEBI:190135"/>
    </cofactor>
</comment>
<dbReference type="Gene3D" id="2.40.30.10">
    <property type="entry name" value="Translation factors"/>
    <property type="match status" value="1"/>
</dbReference>
<dbReference type="SUPFAM" id="SSF52343">
    <property type="entry name" value="Ferredoxin reductase-like, C-terminal NADP-linked domain"/>
    <property type="match status" value="1"/>
</dbReference>
<dbReference type="InterPro" id="IPR050415">
    <property type="entry name" value="MRET"/>
</dbReference>
<dbReference type="InterPro" id="IPR039261">
    <property type="entry name" value="FNR_nucleotide-bd"/>
</dbReference>
<dbReference type="KEGG" id="lsh:CAB17_00385"/>
<evidence type="ECO:0000256" key="3">
    <source>
        <dbReference type="ARBA" id="ARBA00022741"/>
    </source>
</evidence>
<dbReference type="InterPro" id="IPR001433">
    <property type="entry name" value="OxRdtase_FAD/NAD-bd"/>
</dbReference>
<dbReference type="InterPro" id="IPR017938">
    <property type="entry name" value="Riboflavin_synthase-like_b-brl"/>
</dbReference>
<evidence type="ECO:0000259" key="6">
    <source>
        <dbReference type="PROSITE" id="PS51384"/>
    </source>
</evidence>
<evidence type="ECO:0000256" key="5">
    <source>
        <dbReference type="ARBA" id="ARBA00047776"/>
    </source>
</evidence>
<dbReference type="Pfam" id="PF00175">
    <property type="entry name" value="NAD_binding_1"/>
    <property type="match status" value="1"/>
</dbReference>
<dbReference type="EMBL" id="CP025491">
    <property type="protein sequence ID" value="AUH70678.1"/>
    <property type="molecule type" value="Genomic_DNA"/>
</dbReference>
<keyword evidence="3" id="KW-0547">Nucleotide-binding</keyword>
<dbReference type="PANTHER" id="PTHR47354:SF5">
    <property type="entry name" value="PROTEIN RFBI"/>
    <property type="match status" value="1"/>
</dbReference>
<evidence type="ECO:0000313" key="8">
    <source>
        <dbReference type="Proteomes" id="UP000234343"/>
    </source>
</evidence>
<keyword evidence="8" id="KW-1185">Reference proteome</keyword>
<comment type="catalytic activity">
    <reaction evidence="5">
        <text>2 reduced [2Fe-2S]-[ferredoxin] + NADP(+) + H(+) = 2 oxidized [2Fe-2S]-[ferredoxin] + NADPH</text>
        <dbReference type="Rhea" id="RHEA:20125"/>
        <dbReference type="Rhea" id="RHEA-COMP:10000"/>
        <dbReference type="Rhea" id="RHEA-COMP:10001"/>
        <dbReference type="ChEBI" id="CHEBI:15378"/>
        <dbReference type="ChEBI" id="CHEBI:33737"/>
        <dbReference type="ChEBI" id="CHEBI:33738"/>
        <dbReference type="ChEBI" id="CHEBI:57783"/>
        <dbReference type="ChEBI" id="CHEBI:58349"/>
        <dbReference type="EC" id="1.18.1.2"/>
    </reaction>
</comment>
<evidence type="ECO:0000256" key="1">
    <source>
        <dbReference type="ARBA" id="ARBA00008312"/>
    </source>
</evidence>
<evidence type="ECO:0000313" key="7">
    <source>
        <dbReference type="EMBL" id="AUH70678.1"/>
    </source>
</evidence>
<evidence type="ECO:0000256" key="2">
    <source>
        <dbReference type="ARBA" id="ARBA00013223"/>
    </source>
</evidence>
<dbReference type="PANTHER" id="PTHR47354">
    <property type="entry name" value="NADH OXIDOREDUCTASE HCR"/>
    <property type="match status" value="1"/>
</dbReference>
<dbReference type="RefSeq" id="WP_101898484.1">
    <property type="nucleotide sequence ID" value="NZ_CP025491.2"/>
</dbReference>
<dbReference type="CDD" id="cd06195">
    <property type="entry name" value="FNR1"/>
    <property type="match status" value="1"/>
</dbReference>
<dbReference type="GO" id="GO:0004324">
    <property type="term" value="F:ferredoxin-NADP+ reductase activity"/>
    <property type="evidence" value="ECO:0007669"/>
    <property type="project" value="UniProtKB-EC"/>
</dbReference>
<dbReference type="Gene3D" id="3.40.50.80">
    <property type="entry name" value="Nucleotide-binding domain of ferredoxin-NADP reductase (FNR) module"/>
    <property type="match status" value="1"/>
</dbReference>
<organism evidence="7 8">
    <name type="scientific">Legionella sainthelensi</name>
    <dbReference type="NCBI Taxonomy" id="28087"/>
    <lineage>
        <taxon>Bacteria</taxon>
        <taxon>Pseudomonadati</taxon>
        <taxon>Pseudomonadota</taxon>
        <taxon>Gammaproteobacteria</taxon>
        <taxon>Legionellales</taxon>
        <taxon>Legionellaceae</taxon>
        <taxon>Legionella</taxon>
    </lineage>
</organism>
<dbReference type="Pfam" id="PF00970">
    <property type="entry name" value="FAD_binding_6"/>
    <property type="match status" value="1"/>
</dbReference>